<dbReference type="EMBL" id="CAJGYO010000009">
    <property type="protein sequence ID" value="CAD6254504.1"/>
    <property type="molecule type" value="Genomic_DNA"/>
</dbReference>
<protein>
    <submittedName>
        <fullName evidence="1">Uncharacterized protein</fullName>
    </submittedName>
</protein>
<reference evidence="1" key="1">
    <citation type="submission" date="2020-10" db="EMBL/GenBank/DDBJ databases">
        <authorList>
            <person name="Han B."/>
            <person name="Lu T."/>
            <person name="Zhao Q."/>
            <person name="Huang X."/>
            <person name="Zhao Y."/>
        </authorList>
    </citation>
    <scope>NUCLEOTIDE SEQUENCE</scope>
</reference>
<comment type="caution">
    <text evidence="1">The sequence shown here is derived from an EMBL/GenBank/DDBJ whole genome shotgun (WGS) entry which is preliminary data.</text>
</comment>
<organism evidence="1 2">
    <name type="scientific">Miscanthus lutarioriparius</name>
    <dbReference type="NCBI Taxonomy" id="422564"/>
    <lineage>
        <taxon>Eukaryota</taxon>
        <taxon>Viridiplantae</taxon>
        <taxon>Streptophyta</taxon>
        <taxon>Embryophyta</taxon>
        <taxon>Tracheophyta</taxon>
        <taxon>Spermatophyta</taxon>
        <taxon>Magnoliopsida</taxon>
        <taxon>Liliopsida</taxon>
        <taxon>Poales</taxon>
        <taxon>Poaceae</taxon>
        <taxon>PACMAD clade</taxon>
        <taxon>Panicoideae</taxon>
        <taxon>Andropogonodae</taxon>
        <taxon>Andropogoneae</taxon>
        <taxon>Saccharinae</taxon>
        <taxon>Miscanthus</taxon>
    </lineage>
</organism>
<dbReference type="AlphaFoldDB" id="A0A811QEG2"/>
<accession>A0A811QEG2</accession>
<name>A0A811QEG2_9POAL</name>
<evidence type="ECO:0000313" key="2">
    <source>
        <dbReference type="Proteomes" id="UP000604825"/>
    </source>
</evidence>
<gene>
    <name evidence="1" type="ORF">NCGR_LOCUS38108</name>
</gene>
<evidence type="ECO:0000313" key="1">
    <source>
        <dbReference type="EMBL" id="CAD6254504.1"/>
    </source>
</evidence>
<proteinExistence type="predicted"/>
<dbReference type="PANTHER" id="PTHR33074:SF124">
    <property type="entry name" value="DUF1618 DOMAIN-CONTAINING PROTEIN"/>
    <property type="match status" value="1"/>
</dbReference>
<keyword evidence="2" id="KW-1185">Reference proteome</keyword>
<sequence>MAAAAAAAYPPWVMLEHSCTRVVQGSSSSIADTNTLASCRTTSGHPINVSLCLAAPPEGSRVCVQLPAGVEVDYAVVLAAHGDSVVVQVAGIKNRGVFSVTKSTDHFVYSAGDAAADPPRPPSLSLLAPHSITYEEDNRRPGCNYLKSASTGILCRGEGDFLVAELQVEYERYPISIVIPVGDQLLCWVDMESGLLFSDDVLDESPSLRRVNNKLQAINSTMEAASPEAAIMAALQEIPRLDRDDMLKAYRILTHDDSGRRFRSLMGLPMDLRKDCVLMEIKASKACVLCSPCSADLQCN</sequence>
<dbReference type="PANTHER" id="PTHR33074">
    <property type="entry name" value="EXPRESSED PROTEIN-RELATED"/>
    <property type="match status" value="1"/>
</dbReference>
<dbReference type="OrthoDB" id="689420at2759"/>
<dbReference type="Proteomes" id="UP000604825">
    <property type="component" value="Unassembled WGS sequence"/>
</dbReference>